<evidence type="ECO:0000313" key="2">
    <source>
        <dbReference type="EMBL" id="CAD7453591.1"/>
    </source>
</evidence>
<proteinExistence type="predicted"/>
<reference evidence="2" key="1">
    <citation type="submission" date="2020-11" db="EMBL/GenBank/DDBJ databases">
        <authorList>
            <person name="Tran Van P."/>
        </authorList>
    </citation>
    <scope>NUCLEOTIDE SEQUENCE</scope>
</reference>
<feature type="compositionally biased region" description="Basic and acidic residues" evidence="1">
    <location>
        <begin position="70"/>
        <end position="88"/>
    </location>
</feature>
<dbReference type="EMBL" id="OE000364">
    <property type="protein sequence ID" value="CAD7453591.1"/>
    <property type="molecule type" value="Genomic_DNA"/>
</dbReference>
<gene>
    <name evidence="2" type="ORF">TTEB3V08_LOCUS1721</name>
</gene>
<feature type="region of interest" description="Disordered" evidence="1">
    <location>
        <begin position="62"/>
        <end position="134"/>
    </location>
</feature>
<name>A0A7R9FIV9_9NEOP</name>
<protein>
    <submittedName>
        <fullName evidence="2">Uncharacterized protein</fullName>
    </submittedName>
</protein>
<sequence length="150" mass="17544">MSLLFLENIETQLFNEQEFLAKCSETTFSPEIVSDPIQCVFTQETRNLYLDIVNKLDRTKNKQSSVQVKTTDENMEKNDAREENRVTEEETVLAINKQSPEKRKVDKEPQLEIKAEPDEETSIKPNVSSFREETLQIKKRKPIQRVKLLL</sequence>
<organism evidence="2">
    <name type="scientific">Timema tahoe</name>
    <dbReference type="NCBI Taxonomy" id="61484"/>
    <lineage>
        <taxon>Eukaryota</taxon>
        <taxon>Metazoa</taxon>
        <taxon>Ecdysozoa</taxon>
        <taxon>Arthropoda</taxon>
        <taxon>Hexapoda</taxon>
        <taxon>Insecta</taxon>
        <taxon>Pterygota</taxon>
        <taxon>Neoptera</taxon>
        <taxon>Polyneoptera</taxon>
        <taxon>Phasmatodea</taxon>
        <taxon>Timematodea</taxon>
        <taxon>Timematoidea</taxon>
        <taxon>Timematidae</taxon>
        <taxon>Timema</taxon>
    </lineage>
</organism>
<dbReference type="AlphaFoldDB" id="A0A7R9FIV9"/>
<evidence type="ECO:0000256" key="1">
    <source>
        <dbReference type="SAM" id="MobiDB-lite"/>
    </source>
</evidence>
<feature type="compositionally biased region" description="Basic and acidic residues" evidence="1">
    <location>
        <begin position="99"/>
        <end position="116"/>
    </location>
</feature>
<accession>A0A7R9FIV9</accession>